<protein>
    <submittedName>
        <fullName evidence="4">DUF418 domain-containing protein</fullName>
    </submittedName>
</protein>
<dbReference type="InterPro" id="IPR052529">
    <property type="entry name" value="Bact_Transport_Assoc"/>
</dbReference>
<evidence type="ECO:0000256" key="2">
    <source>
        <dbReference type="SAM" id="Phobius"/>
    </source>
</evidence>
<feature type="transmembrane region" description="Helical" evidence="2">
    <location>
        <begin position="335"/>
        <end position="355"/>
    </location>
</feature>
<comment type="caution">
    <text evidence="4">The sequence shown here is derived from an EMBL/GenBank/DDBJ whole genome shotgun (WGS) entry which is preliminary data.</text>
</comment>
<evidence type="ECO:0000313" key="4">
    <source>
        <dbReference type="EMBL" id="MBN8798599.1"/>
    </source>
</evidence>
<dbReference type="Pfam" id="PF04235">
    <property type="entry name" value="DUF418"/>
    <property type="match status" value="1"/>
</dbReference>
<evidence type="ECO:0000313" key="5">
    <source>
        <dbReference type="Proteomes" id="UP000664815"/>
    </source>
</evidence>
<keyword evidence="2" id="KW-1133">Transmembrane helix</keyword>
<evidence type="ECO:0000256" key="1">
    <source>
        <dbReference type="SAM" id="MobiDB-lite"/>
    </source>
</evidence>
<feature type="transmembrane region" description="Helical" evidence="2">
    <location>
        <begin position="376"/>
        <end position="396"/>
    </location>
</feature>
<feature type="transmembrane region" description="Helical" evidence="2">
    <location>
        <begin position="111"/>
        <end position="138"/>
    </location>
</feature>
<gene>
    <name evidence="4" type="ORF">J0H45_04455</name>
</gene>
<reference evidence="4" key="1">
    <citation type="submission" date="2021-02" db="EMBL/GenBank/DDBJ databases">
        <title>Thiocyanate and organic carbon inputs drive convergent selection for specific autotrophic Afipia and Thiobacillus strains within complex microbiomes.</title>
        <authorList>
            <person name="Huddy R.J."/>
            <person name="Sachdeva R."/>
            <person name="Kadzinga F."/>
            <person name="Kantor R.S."/>
            <person name="Harrison S.T.L."/>
            <person name="Banfield J.F."/>
        </authorList>
    </citation>
    <scope>NUCLEOTIDE SEQUENCE</scope>
    <source>
        <strain evidence="4">SCN18_10_11_15_R1_P_69_7</strain>
    </source>
</reference>
<feature type="compositionally biased region" description="Polar residues" evidence="1">
    <location>
        <begin position="1"/>
        <end position="10"/>
    </location>
</feature>
<feature type="transmembrane region" description="Helical" evidence="2">
    <location>
        <begin position="150"/>
        <end position="168"/>
    </location>
</feature>
<feature type="transmembrane region" description="Helical" evidence="2">
    <location>
        <begin position="174"/>
        <end position="189"/>
    </location>
</feature>
<name>A0A9D8PZJ0_9GAMM</name>
<evidence type="ECO:0000259" key="3">
    <source>
        <dbReference type="Pfam" id="PF04235"/>
    </source>
</evidence>
<dbReference type="InterPro" id="IPR007349">
    <property type="entry name" value="DUF418"/>
</dbReference>
<feature type="transmembrane region" description="Helical" evidence="2">
    <location>
        <begin position="74"/>
        <end position="91"/>
    </location>
</feature>
<feature type="transmembrane region" description="Helical" evidence="2">
    <location>
        <begin position="263"/>
        <end position="285"/>
    </location>
</feature>
<keyword evidence="2" id="KW-0472">Membrane</keyword>
<keyword evidence="2" id="KW-0812">Transmembrane</keyword>
<dbReference type="PANTHER" id="PTHR30590">
    <property type="entry name" value="INNER MEMBRANE PROTEIN"/>
    <property type="match status" value="1"/>
</dbReference>
<organism evidence="4 5">
    <name type="scientific">Stenotrophomonas nitritireducens</name>
    <dbReference type="NCBI Taxonomy" id="83617"/>
    <lineage>
        <taxon>Bacteria</taxon>
        <taxon>Pseudomonadati</taxon>
        <taxon>Pseudomonadota</taxon>
        <taxon>Gammaproteobacteria</taxon>
        <taxon>Lysobacterales</taxon>
        <taxon>Lysobacteraceae</taxon>
        <taxon>Stenotrophomonas</taxon>
    </lineage>
</organism>
<feature type="transmembrane region" description="Helical" evidence="2">
    <location>
        <begin position="402"/>
        <end position="423"/>
    </location>
</feature>
<sequence length="454" mass="49358">MATAATTTDRPSGDAAANGPPCAGRFVSGSRTVAMSACSNRRSIHGGTTDVSIATFQPIAPDERIATLDVLRGLALLGILLMNMEGFAGPLDLSTTGIDPHWQGLDRWADAFVYIFVQGKFFTLFSLLFGAGFAVMAQRAEVAGRDFTRFYLRRSLGLLGIGLVHALLLWPGDILVAYALLSFLLLAFREAPRAWLPAMGVLAYLAAVGLMLLLGALMMLVPAETTAAQAAHAQAAIEAQRQAYGHGTYPQAVLQRLRDFGTALGALLVVGPQVLGMFLIGSWFARSGAIARPEGYRRLFAWLRWGALPLGLALMLASAWYQPWLAPGRFDLRSAAAYAATSVAGLLMCLGYLAWGVRWSHALRGLAPAGRMALSNYLGQSLVCTVLFYGYGLGWFEQMGRAWQLLFAVALFAAQVGFSRAWLRRFRFGPMEWLWRAITYWRLPPLRRGEAGAK</sequence>
<dbReference type="EMBL" id="JAFKMG010000410">
    <property type="protein sequence ID" value="MBN8798599.1"/>
    <property type="molecule type" value="Genomic_DNA"/>
</dbReference>
<proteinExistence type="predicted"/>
<feature type="region of interest" description="Disordered" evidence="1">
    <location>
        <begin position="1"/>
        <end position="21"/>
    </location>
</feature>
<feature type="transmembrane region" description="Helical" evidence="2">
    <location>
        <begin position="305"/>
        <end position="323"/>
    </location>
</feature>
<feature type="domain" description="DUF418" evidence="3">
    <location>
        <begin position="285"/>
        <end position="442"/>
    </location>
</feature>
<feature type="transmembrane region" description="Helical" evidence="2">
    <location>
        <begin position="201"/>
        <end position="221"/>
    </location>
</feature>
<accession>A0A9D8PZJ0</accession>
<dbReference type="Proteomes" id="UP000664815">
    <property type="component" value="Unassembled WGS sequence"/>
</dbReference>
<dbReference type="PANTHER" id="PTHR30590:SF2">
    <property type="entry name" value="INNER MEMBRANE PROTEIN"/>
    <property type="match status" value="1"/>
</dbReference>
<dbReference type="AlphaFoldDB" id="A0A9D8PZJ0"/>